<name>A0ABQ1IAQ3_9GAMM</name>
<evidence type="ECO:0008006" key="3">
    <source>
        <dbReference type="Google" id="ProtNLM"/>
    </source>
</evidence>
<evidence type="ECO:0000313" key="2">
    <source>
        <dbReference type="Proteomes" id="UP000646152"/>
    </source>
</evidence>
<gene>
    <name evidence="1" type="ORF">GCM10011502_00720</name>
</gene>
<proteinExistence type="predicted"/>
<dbReference type="Proteomes" id="UP000646152">
    <property type="component" value="Unassembled WGS sequence"/>
</dbReference>
<sequence length="77" mass="8701">MADLMFSRYAVMLTDIRMAGLDSGFAEPDSLNRFKVCSLFFRGLCALSLRKVFNIPLRRDCQLKRQATKITGSGTYS</sequence>
<comment type="caution">
    <text evidence="1">The sequence shown here is derived from an EMBL/GenBank/DDBJ whole genome shotgun (WGS) entry which is preliminary data.</text>
</comment>
<accession>A0ABQ1IAQ3</accession>
<protein>
    <recommendedName>
        <fullName evidence="3">Transposase DDE domain-containing protein</fullName>
    </recommendedName>
</protein>
<organism evidence="1 2">
    <name type="scientific">Oceanisphaera marina</name>
    <dbReference type="NCBI Taxonomy" id="2017550"/>
    <lineage>
        <taxon>Bacteria</taxon>
        <taxon>Pseudomonadati</taxon>
        <taxon>Pseudomonadota</taxon>
        <taxon>Gammaproteobacteria</taxon>
        <taxon>Aeromonadales</taxon>
        <taxon>Aeromonadaceae</taxon>
        <taxon>Oceanisphaera</taxon>
    </lineage>
</organism>
<reference evidence="2" key="1">
    <citation type="journal article" date="2019" name="Int. J. Syst. Evol. Microbiol.">
        <title>The Global Catalogue of Microorganisms (GCM) 10K type strain sequencing project: providing services to taxonomists for standard genome sequencing and annotation.</title>
        <authorList>
            <consortium name="The Broad Institute Genomics Platform"/>
            <consortium name="The Broad Institute Genome Sequencing Center for Infectious Disease"/>
            <person name="Wu L."/>
            <person name="Ma J."/>
        </authorList>
    </citation>
    <scope>NUCLEOTIDE SEQUENCE [LARGE SCALE GENOMIC DNA]</scope>
    <source>
        <strain evidence="2">CGMCC 1.15923</strain>
    </source>
</reference>
<dbReference type="EMBL" id="BMKE01000001">
    <property type="protein sequence ID" value="GGB31608.1"/>
    <property type="molecule type" value="Genomic_DNA"/>
</dbReference>
<keyword evidence="2" id="KW-1185">Reference proteome</keyword>
<evidence type="ECO:0000313" key="1">
    <source>
        <dbReference type="EMBL" id="GGB31608.1"/>
    </source>
</evidence>